<organism evidence="2 3">
    <name type="scientific">Thermanaerosceptrum fracticalcis</name>
    <dbReference type="NCBI Taxonomy" id="1712410"/>
    <lineage>
        <taxon>Bacteria</taxon>
        <taxon>Bacillati</taxon>
        <taxon>Bacillota</taxon>
        <taxon>Clostridia</taxon>
        <taxon>Eubacteriales</taxon>
        <taxon>Peptococcaceae</taxon>
        <taxon>Thermanaerosceptrum</taxon>
    </lineage>
</organism>
<accession>A0A7G6E698</accession>
<evidence type="ECO:0000313" key="3">
    <source>
        <dbReference type="Proteomes" id="UP000515847"/>
    </source>
</evidence>
<dbReference type="InterPro" id="IPR025449">
    <property type="entry name" value="JetB"/>
</dbReference>
<dbReference type="RefSeq" id="WP_034421857.1">
    <property type="nucleotide sequence ID" value="NZ_CP045798.1"/>
</dbReference>
<dbReference type="Pfam" id="PF13835">
    <property type="entry name" value="DUF4194"/>
    <property type="match status" value="1"/>
</dbReference>
<protein>
    <submittedName>
        <fullName evidence="2">DUF4194 domain-containing protein</fullName>
    </submittedName>
</protein>
<dbReference type="AlphaFoldDB" id="A0A7G6E698"/>
<keyword evidence="3" id="KW-1185">Reference proteome</keyword>
<gene>
    <name evidence="2" type="ORF">BR63_15760</name>
</gene>
<reference evidence="2 3" key="1">
    <citation type="journal article" date="2019" name="Front. Microbiol.">
        <title>Thermoanaerosceptrum fracticalcis gen. nov. sp. nov., a Novel Fumarate-Fermenting Microorganism From a Deep Fractured Carbonate Aquifer of the US Great Basin.</title>
        <authorList>
            <person name="Hamilton-Brehm S.D."/>
            <person name="Stewart L.E."/>
            <person name="Zavarin M."/>
            <person name="Caldwell M."/>
            <person name="Lawson P.A."/>
            <person name="Onstott T.C."/>
            <person name="Grzymski J."/>
            <person name="Neveux I."/>
            <person name="Lollar B.S."/>
            <person name="Russell C.E."/>
            <person name="Moser D.P."/>
        </authorList>
    </citation>
    <scope>NUCLEOTIDE SEQUENCE [LARGE SCALE GENOMIC DNA]</scope>
    <source>
        <strain evidence="2 3">DRI-13</strain>
    </source>
</reference>
<feature type="region of interest" description="Disordered" evidence="1">
    <location>
        <begin position="198"/>
        <end position="218"/>
    </location>
</feature>
<feature type="compositionally biased region" description="Acidic residues" evidence="1">
    <location>
        <begin position="199"/>
        <end position="218"/>
    </location>
</feature>
<dbReference type="KEGG" id="tfr:BR63_15760"/>
<dbReference type="EMBL" id="CP045798">
    <property type="protein sequence ID" value="QNB47602.1"/>
    <property type="molecule type" value="Genomic_DNA"/>
</dbReference>
<dbReference type="Proteomes" id="UP000515847">
    <property type="component" value="Chromosome"/>
</dbReference>
<proteinExistence type="predicted"/>
<sequence length="218" mass="26096">MWQNEWEQLSEKDREQFMKVLNRLFQCTFIVREEIDQKSKTVVINKDFRFIERYYTLFKNYLKVSGWELQLDNYLGVIALYNRYGYSRHRLNKHVTYFLYILRLIYEEQREKLSMRKEALTTIGEIVEKMFHLGLIEKKPADTVLRESLSVLRNFNIIERIEGSWTSPETRLVIYPSILLLVTNEKITALYQWLKQDGSGDEAGEEEADEDLTEDALD</sequence>
<name>A0A7G6E698_THEFR</name>
<dbReference type="OrthoDB" id="160982at2"/>
<evidence type="ECO:0000313" key="2">
    <source>
        <dbReference type="EMBL" id="QNB47602.1"/>
    </source>
</evidence>
<evidence type="ECO:0000256" key="1">
    <source>
        <dbReference type="SAM" id="MobiDB-lite"/>
    </source>
</evidence>